<dbReference type="Gene3D" id="3.30.2010.10">
    <property type="entry name" value="Metalloproteases ('zincins'), catalytic domain"/>
    <property type="match status" value="1"/>
</dbReference>
<evidence type="ECO:0000256" key="6">
    <source>
        <dbReference type="ARBA" id="ARBA00023049"/>
    </source>
</evidence>
<dbReference type="InterPro" id="IPR001915">
    <property type="entry name" value="Peptidase_M48"/>
</dbReference>
<keyword evidence="8" id="KW-0472">Membrane</keyword>
<dbReference type="EMBL" id="JALLBG020000268">
    <property type="protein sequence ID" value="KAL3757381.1"/>
    <property type="molecule type" value="Genomic_DNA"/>
</dbReference>
<comment type="cofactor">
    <cofactor evidence="1">
        <name>Zn(2+)</name>
        <dbReference type="ChEBI" id="CHEBI:29105"/>
    </cofactor>
</comment>
<evidence type="ECO:0000259" key="9">
    <source>
        <dbReference type="Pfam" id="PF01435"/>
    </source>
</evidence>
<dbReference type="Proteomes" id="UP001530293">
    <property type="component" value="Unassembled WGS sequence"/>
</dbReference>
<keyword evidence="8" id="KW-1133">Transmembrane helix</keyword>
<sequence>MMLPNYGYRRISMALSRTNLLSTRSRCHPFSLIQSRLRVNKILPPPTPTFMSSWASTSSARSFAWHSSLHDVTPHLRLSKVHLPNNQPYIYAFSTSSAVAKGPSSPAVASHAGTTWQRLKWRIIARVAYYLRIPFLVLSVYGIGYQQGIMDYSREPEITEDRLLDTTLASVGCTSAEEKSKVLIAHEGKWSNSLSKIHSIHQLRHAQDSGNYGDNYRRMVMLQHSSVVGENIVKAARAYVKGKLTEAVKEAKSQLPPEVLDDERRLYQALEMNEEVDLWTKARRHMERPWRFVLIPSPIPNAFVSEILPHQIFITTSFFEAYIESQDELALVLGHEISHLILGHSSARNSLETSIRTLEILLLSLDPTDGLLSLAFMSLLATLRLSIGAIYSRENERSADELGIKLTAMACYDTRAASHVFYKMHMHNIESGRESSSNTSGLGALSSIFDSHPPSEERFRALLEESEEENRQKYEETSCASLKTIFWDAMKPTAPNADNGS</sequence>
<keyword evidence="6" id="KW-0482">Metalloprotease</keyword>
<evidence type="ECO:0000256" key="2">
    <source>
        <dbReference type="ARBA" id="ARBA00022670"/>
    </source>
</evidence>
<evidence type="ECO:0000313" key="10">
    <source>
        <dbReference type="EMBL" id="KAL3757381.1"/>
    </source>
</evidence>
<evidence type="ECO:0000256" key="5">
    <source>
        <dbReference type="ARBA" id="ARBA00022833"/>
    </source>
</evidence>
<keyword evidence="2" id="KW-0645">Protease</keyword>
<dbReference type="GO" id="GO:0046872">
    <property type="term" value="F:metal ion binding"/>
    <property type="evidence" value="ECO:0007669"/>
    <property type="project" value="UniProtKB-KW"/>
</dbReference>
<keyword evidence="8" id="KW-0812">Transmembrane</keyword>
<evidence type="ECO:0000256" key="3">
    <source>
        <dbReference type="ARBA" id="ARBA00022723"/>
    </source>
</evidence>
<name>A0ABD3M081_9STRA</name>
<keyword evidence="5" id="KW-0862">Zinc</keyword>
<evidence type="ECO:0000256" key="8">
    <source>
        <dbReference type="SAM" id="Phobius"/>
    </source>
</evidence>
<feature type="region of interest" description="Disordered" evidence="7">
    <location>
        <begin position="432"/>
        <end position="451"/>
    </location>
</feature>
<feature type="domain" description="Peptidase M48" evidence="9">
    <location>
        <begin position="280"/>
        <end position="465"/>
    </location>
</feature>
<dbReference type="PANTHER" id="PTHR22726:SF1">
    <property type="entry name" value="METALLOENDOPEPTIDASE OMA1, MITOCHONDRIAL"/>
    <property type="match status" value="1"/>
</dbReference>
<gene>
    <name evidence="10" type="ORF">ACHAWU_008542</name>
</gene>
<evidence type="ECO:0000256" key="1">
    <source>
        <dbReference type="ARBA" id="ARBA00001947"/>
    </source>
</evidence>
<evidence type="ECO:0000313" key="11">
    <source>
        <dbReference type="Proteomes" id="UP001530293"/>
    </source>
</evidence>
<protein>
    <recommendedName>
        <fullName evidence="9">Peptidase M48 domain-containing protein</fullName>
    </recommendedName>
</protein>
<comment type="caution">
    <text evidence="10">The sequence shown here is derived from an EMBL/GenBank/DDBJ whole genome shotgun (WGS) entry which is preliminary data.</text>
</comment>
<dbReference type="PANTHER" id="PTHR22726">
    <property type="entry name" value="METALLOENDOPEPTIDASE OMA1"/>
    <property type="match status" value="1"/>
</dbReference>
<reference evidence="10 11" key="1">
    <citation type="submission" date="2024-10" db="EMBL/GenBank/DDBJ databases">
        <title>Updated reference genomes for cyclostephanoid diatoms.</title>
        <authorList>
            <person name="Roberts W.R."/>
            <person name="Alverson A.J."/>
        </authorList>
    </citation>
    <scope>NUCLEOTIDE SEQUENCE [LARGE SCALE GENOMIC DNA]</scope>
    <source>
        <strain evidence="10 11">AJA232-27</strain>
    </source>
</reference>
<dbReference type="InterPro" id="IPR051156">
    <property type="entry name" value="Mito/Outer_Membr_Metalloprot"/>
</dbReference>
<dbReference type="GO" id="GO:0006508">
    <property type="term" value="P:proteolysis"/>
    <property type="evidence" value="ECO:0007669"/>
    <property type="project" value="UniProtKB-KW"/>
</dbReference>
<dbReference type="GO" id="GO:0008237">
    <property type="term" value="F:metallopeptidase activity"/>
    <property type="evidence" value="ECO:0007669"/>
    <property type="project" value="UniProtKB-KW"/>
</dbReference>
<organism evidence="10 11">
    <name type="scientific">Discostella pseudostelligera</name>
    <dbReference type="NCBI Taxonomy" id="259834"/>
    <lineage>
        <taxon>Eukaryota</taxon>
        <taxon>Sar</taxon>
        <taxon>Stramenopiles</taxon>
        <taxon>Ochrophyta</taxon>
        <taxon>Bacillariophyta</taxon>
        <taxon>Coscinodiscophyceae</taxon>
        <taxon>Thalassiosirophycidae</taxon>
        <taxon>Stephanodiscales</taxon>
        <taxon>Stephanodiscaceae</taxon>
        <taxon>Discostella</taxon>
    </lineage>
</organism>
<dbReference type="Pfam" id="PF01435">
    <property type="entry name" value="Peptidase_M48"/>
    <property type="match status" value="1"/>
</dbReference>
<accession>A0ABD3M081</accession>
<evidence type="ECO:0000256" key="4">
    <source>
        <dbReference type="ARBA" id="ARBA00022801"/>
    </source>
</evidence>
<keyword evidence="4" id="KW-0378">Hydrolase</keyword>
<keyword evidence="11" id="KW-1185">Reference proteome</keyword>
<feature type="transmembrane region" description="Helical" evidence="8">
    <location>
        <begin position="127"/>
        <end position="145"/>
    </location>
</feature>
<evidence type="ECO:0000256" key="7">
    <source>
        <dbReference type="SAM" id="MobiDB-lite"/>
    </source>
</evidence>
<dbReference type="AlphaFoldDB" id="A0ABD3M081"/>
<proteinExistence type="predicted"/>
<keyword evidence="3" id="KW-0479">Metal-binding</keyword>